<evidence type="ECO:0000313" key="5">
    <source>
        <dbReference type="Proteomes" id="UP000079169"/>
    </source>
</evidence>
<keyword evidence="2" id="KW-0521">NADP</keyword>
<gene>
    <name evidence="6" type="primary">LOC108254168</name>
</gene>
<protein>
    <submittedName>
        <fullName evidence="6">Inactive hydroxysteroid dehydrogenase-like protein 1</fullName>
    </submittedName>
</protein>
<accession>A0A1S4ER11</accession>
<dbReference type="AlphaFoldDB" id="A0A1S4ER11"/>
<evidence type="ECO:0000313" key="6">
    <source>
        <dbReference type="RefSeq" id="XP_017304644.2"/>
    </source>
</evidence>
<comment type="similarity">
    <text evidence="4">Belongs to the short-chain dehydrogenases/reductases (SDR) family. 17-beta-HSD 3 subfamily.</text>
</comment>
<dbReference type="KEGG" id="dci:108254168"/>
<comment type="subcellular location">
    <subcellularLocation>
        <location evidence="1">Mitochondrion</location>
    </subcellularLocation>
</comment>
<evidence type="ECO:0000256" key="3">
    <source>
        <dbReference type="ARBA" id="ARBA00023128"/>
    </source>
</evidence>
<dbReference type="PANTHER" id="PTHR44889:SF1">
    <property type="entry name" value="INACTIVE HYDROXYSTEROID DEHYDROGENASE-LIKE PROTEIN 1"/>
    <property type="match status" value="1"/>
</dbReference>
<dbReference type="RefSeq" id="XP_017304644.2">
    <property type="nucleotide sequence ID" value="XM_017449155.2"/>
</dbReference>
<dbReference type="PaxDb" id="121845-A0A1S4ER11"/>
<dbReference type="GeneID" id="108254168"/>
<organism evidence="5 6">
    <name type="scientific">Diaphorina citri</name>
    <name type="common">Asian citrus psyllid</name>
    <dbReference type="NCBI Taxonomy" id="121845"/>
    <lineage>
        <taxon>Eukaryota</taxon>
        <taxon>Metazoa</taxon>
        <taxon>Ecdysozoa</taxon>
        <taxon>Arthropoda</taxon>
        <taxon>Hexapoda</taxon>
        <taxon>Insecta</taxon>
        <taxon>Pterygota</taxon>
        <taxon>Neoptera</taxon>
        <taxon>Paraneoptera</taxon>
        <taxon>Hemiptera</taxon>
        <taxon>Sternorrhyncha</taxon>
        <taxon>Psylloidea</taxon>
        <taxon>Psyllidae</taxon>
        <taxon>Diaphorininae</taxon>
        <taxon>Diaphorina</taxon>
    </lineage>
</organism>
<proteinExistence type="inferred from homology"/>
<reference evidence="6" key="1">
    <citation type="submission" date="2025-08" db="UniProtKB">
        <authorList>
            <consortium name="RefSeq"/>
        </authorList>
    </citation>
    <scope>IDENTIFICATION</scope>
</reference>
<evidence type="ECO:0000256" key="1">
    <source>
        <dbReference type="ARBA" id="ARBA00004173"/>
    </source>
</evidence>
<keyword evidence="3" id="KW-0496">Mitochondrion</keyword>
<dbReference type="GO" id="GO:0005739">
    <property type="term" value="C:mitochondrion"/>
    <property type="evidence" value="ECO:0007669"/>
    <property type="project" value="UniProtKB-SubCell"/>
</dbReference>
<dbReference type="InterPro" id="IPR052149">
    <property type="entry name" value="17-beta-HSD3-like"/>
</dbReference>
<dbReference type="PANTHER" id="PTHR44889">
    <property type="entry name" value="INACTIVE HYDROXYSTEROID DEHYDROGENASE-LIKE PROTEIN 1"/>
    <property type="match status" value="1"/>
</dbReference>
<evidence type="ECO:0000256" key="2">
    <source>
        <dbReference type="ARBA" id="ARBA00022857"/>
    </source>
</evidence>
<keyword evidence="5" id="KW-1185">Reference proteome</keyword>
<dbReference type="STRING" id="121845.A0A1S4ER11"/>
<sequence length="60" mass="6773">MNLVLISRSMEKLKNTAEYIRNLYPTVEVRVIQADFSEGKKVYESIGNGLEDLDIGILGK</sequence>
<dbReference type="Proteomes" id="UP000079169">
    <property type="component" value="Unplaced"/>
</dbReference>
<evidence type="ECO:0000256" key="4">
    <source>
        <dbReference type="ARBA" id="ARBA00038261"/>
    </source>
</evidence>
<name>A0A1S4ER11_DIACI</name>